<dbReference type="PANTHER" id="PTHR11142">
    <property type="entry name" value="PSEUDOURIDYLATE SYNTHASE"/>
    <property type="match status" value="1"/>
</dbReference>
<dbReference type="KEGG" id="msea:METESE_17470"/>
<feature type="binding site" evidence="4 6">
    <location>
        <position position="118"/>
    </location>
    <ligand>
        <name>substrate</name>
    </ligand>
</feature>
<dbReference type="Proteomes" id="UP001228113">
    <property type="component" value="Chromosome"/>
</dbReference>
<dbReference type="GO" id="GO:0160147">
    <property type="term" value="F:tRNA pseudouridine(38-40) synthase activity"/>
    <property type="evidence" value="ECO:0007669"/>
    <property type="project" value="UniProtKB-EC"/>
</dbReference>
<dbReference type="InterPro" id="IPR020094">
    <property type="entry name" value="TruA/RsuA/RluB/E/F_N"/>
</dbReference>
<dbReference type="Pfam" id="PF01416">
    <property type="entry name" value="PseudoU_synth_1"/>
    <property type="match status" value="2"/>
</dbReference>
<dbReference type="RefSeq" id="WP_316411520.1">
    <property type="nucleotide sequence ID" value="NZ_AP027081.1"/>
</dbReference>
<feature type="active site" description="Nucleophile" evidence="4 5">
    <location>
        <position position="59"/>
    </location>
</feature>
<dbReference type="InterPro" id="IPR001406">
    <property type="entry name" value="PsdUridine_synth_TruA"/>
</dbReference>
<proteinExistence type="inferred from homology"/>
<evidence type="ECO:0000256" key="6">
    <source>
        <dbReference type="PIRSR" id="PIRSR001430-2"/>
    </source>
</evidence>
<feature type="domain" description="Pseudouridine synthase I TruA alpha/beta" evidence="8">
    <location>
        <begin position="10"/>
        <end position="111"/>
    </location>
</feature>
<dbReference type="PANTHER" id="PTHR11142:SF0">
    <property type="entry name" value="TRNA PSEUDOURIDINE SYNTHASE-LIKE 1"/>
    <property type="match status" value="1"/>
</dbReference>
<evidence type="ECO:0000313" key="9">
    <source>
        <dbReference type="EMBL" id="BDU76789.1"/>
    </source>
</evidence>
<dbReference type="AlphaFoldDB" id="A0AA48KC48"/>
<keyword evidence="10" id="KW-1185">Reference proteome</keyword>
<dbReference type="Gene3D" id="3.30.70.580">
    <property type="entry name" value="Pseudouridine synthase I, catalytic domain, N-terminal subdomain"/>
    <property type="match status" value="1"/>
</dbReference>
<dbReference type="InterPro" id="IPR020103">
    <property type="entry name" value="PsdUridine_synth_cat_dom_sf"/>
</dbReference>
<dbReference type="GO" id="GO:0003723">
    <property type="term" value="F:RNA binding"/>
    <property type="evidence" value="ECO:0007669"/>
    <property type="project" value="InterPro"/>
</dbReference>
<evidence type="ECO:0000256" key="5">
    <source>
        <dbReference type="PIRSR" id="PIRSR001430-1"/>
    </source>
</evidence>
<evidence type="ECO:0000256" key="3">
    <source>
        <dbReference type="ARBA" id="ARBA00023235"/>
    </source>
</evidence>
<dbReference type="EC" id="5.4.99.12" evidence="4"/>
<evidence type="ECO:0000256" key="4">
    <source>
        <dbReference type="HAMAP-Rule" id="MF_00171"/>
    </source>
</evidence>
<comment type="similarity">
    <text evidence="1 4 7">Belongs to the tRNA pseudouridine synthase TruA family.</text>
</comment>
<accession>A0AA48KC48</accession>
<evidence type="ECO:0000256" key="7">
    <source>
        <dbReference type="RuleBase" id="RU003792"/>
    </source>
</evidence>
<dbReference type="Gene3D" id="3.30.70.660">
    <property type="entry name" value="Pseudouridine synthase I, catalytic domain, C-terminal subdomain"/>
    <property type="match status" value="1"/>
</dbReference>
<feature type="domain" description="Pseudouridine synthase I TruA alpha/beta" evidence="8">
    <location>
        <begin position="151"/>
        <end position="254"/>
    </location>
</feature>
<dbReference type="PIRSF" id="PIRSF001430">
    <property type="entry name" value="tRNA_psdUrid_synth"/>
    <property type="match status" value="1"/>
</dbReference>
<dbReference type="InterPro" id="IPR020097">
    <property type="entry name" value="PsdUridine_synth_TruA_a/b_dom"/>
</dbReference>
<keyword evidence="2 4" id="KW-0819">tRNA processing</keyword>
<comment type="caution">
    <text evidence="4">Lacks conserved residue(s) required for the propagation of feature annotation.</text>
</comment>
<gene>
    <name evidence="9" type="primary">truA_2</name>
    <name evidence="4" type="synonym">truA</name>
    <name evidence="9" type="ORF">METESE_17470</name>
</gene>
<keyword evidence="3 4" id="KW-0413">Isomerase</keyword>
<evidence type="ECO:0000313" key="10">
    <source>
        <dbReference type="Proteomes" id="UP001228113"/>
    </source>
</evidence>
<sequence>MKTAFRLLLEYDGSRYQGWQKQGPRQTAQGVRTVAGTLERVLFEAGLSVSTLGGSGRTDAGVHALGQVAHLHLDGRPVKPFELQRILDEGLPHDIAVRSIAPCPAAFHARHDALTRTYLYQIALRRTALAKPFVWWVKGALDLARLREAWMAFEGTHDVSAFADLSRGDDPRCGVTAIDCVEDGSLALLRVTADHFLHRQVRRMVGAAVACAQGKARIEALRGDLARPTPEANLAWGALAAPAAGLFLEHVAYPGDPGPGPLRAAGVR</sequence>
<protein>
    <recommendedName>
        <fullName evidence="4">tRNA pseudouridine synthase A</fullName>
        <ecNumber evidence="4">5.4.99.12</ecNumber>
    </recommendedName>
    <alternativeName>
        <fullName evidence="4">tRNA pseudouridine(38-40) synthase</fullName>
    </alternativeName>
    <alternativeName>
        <fullName evidence="4">tRNA pseudouridylate synthase I</fullName>
    </alternativeName>
    <alternativeName>
        <fullName evidence="4">tRNA-uridine isomerase I</fullName>
    </alternativeName>
</protein>
<comment type="subunit">
    <text evidence="4">Homodimer.</text>
</comment>
<dbReference type="EMBL" id="AP027081">
    <property type="protein sequence ID" value="BDU76789.1"/>
    <property type="molecule type" value="Genomic_DNA"/>
</dbReference>
<reference evidence="9" key="1">
    <citation type="journal article" date="2023" name="Int. J. Syst. Evol. Microbiol.">
        <title>Mesoterricola silvestris gen. nov., sp. nov., Mesoterricola sediminis sp. nov., Geothrix oryzae sp. nov., Geothrix edaphica sp. nov., Geothrix rubra sp. nov., and Geothrix limicola sp. nov., six novel members of Acidobacteriota isolated from soils.</title>
        <authorList>
            <person name="Itoh H."/>
            <person name="Sugisawa Y."/>
            <person name="Mise K."/>
            <person name="Xu Z."/>
            <person name="Kuniyasu M."/>
            <person name="Ushijima N."/>
            <person name="Kawano K."/>
            <person name="Kobayashi E."/>
            <person name="Shiratori Y."/>
            <person name="Masuda Y."/>
            <person name="Senoo K."/>
        </authorList>
    </citation>
    <scope>NUCLEOTIDE SEQUENCE</scope>
    <source>
        <strain evidence="9">W786</strain>
    </source>
</reference>
<name>A0AA48KC48_9BACT</name>
<dbReference type="GO" id="GO:0031119">
    <property type="term" value="P:tRNA pseudouridine synthesis"/>
    <property type="evidence" value="ECO:0007669"/>
    <property type="project" value="UniProtKB-UniRule"/>
</dbReference>
<evidence type="ECO:0000256" key="2">
    <source>
        <dbReference type="ARBA" id="ARBA00022694"/>
    </source>
</evidence>
<evidence type="ECO:0000256" key="1">
    <source>
        <dbReference type="ARBA" id="ARBA00009375"/>
    </source>
</evidence>
<evidence type="ECO:0000259" key="8">
    <source>
        <dbReference type="Pfam" id="PF01416"/>
    </source>
</evidence>
<organism evidence="9 10">
    <name type="scientific">Mesoterricola sediminis</name>
    <dbReference type="NCBI Taxonomy" id="2927980"/>
    <lineage>
        <taxon>Bacteria</taxon>
        <taxon>Pseudomonadati</taxon>
        <taxon>Acidobacteriota</taxon>
        <taxon>Holophagae</taxon>
        <taxon>Holophagales</taxon>
        <taxon>Holophagaceae</taxon>
        <taxon>Mesoterricola</taxon>
    </lineage>
</organism>
<dbReference type="SUPFAM" id="SSF55120">
    <property type="entry name" value="Pseudouridine synthase"/>
    <property type="match status" value="1"/>
</dbReference>
<comment type="catalytic activity">
    <reaction evidence="4 7">
        <text>uridine(38/39/40) in tRNA = pseudouridine(38/39/40) in tRNA</text>
        <dbReference type="Rhea" id="RHEA:22376"/>
        <dbReference type="Rhea" id="RHEA-COMP:10085"/>
        <dbReference type="Rhea" id="RHEA-COMP:10087"/>
        <dbReference type="ChEBI" id="CHEBI:65314"/>
        <dbReference type="ChEBI" id="CHEBI:65315"/>
        <dbReference type="EC" id="5.4.99.12"/>
    </reaction>
</comment>
<dbReference type="HAMAP" id="MF_00171">
    <property type="entry name" value="TruA"/>
    <property type="match status" value="1"/>
</dbReference>
<comment type="function">
    <text evidence="4">Formation of pseudouridine at positions 38, 39 and 40 in the anticodon stem and loop of transfer RNAs.</text>
</comment>
<dbReference type="InterPro" id="IPR020095">
    <property type="entry name" value="PsdUridine_synth_TruA_C"/>
</dbReference>